<reference evidence="2" key="1">
    <citation type="submission" date="2020-05" db="EMBL/GenBank/DDBJ databases">
        <authorList>
            <person name="Chiriac C."/>
            <person name="Salcher M."/>
            <person name="Ghai R."/>
            <person name="Kavagutti S V."/>
        </authorList>
    </citation>
    <scope>NUCLEOTIDE SEQUENCE</scope>
</reference>
<gene>
    <name evidence="2" type="ORF">UFOPK3376_01588</name>
</gene>
<name>A0A6J7EEB1_9ZZZZ</name>
<dbReference type="EMBL" id="CAFBLP010000037">
    <property type="protein sequence ID" value="CAB4881627.1"/>
    <property type="molecule type" value="Genomic_DNA"/>
</dbReference>
<proteinExistence type="predicted"/>
<accession>A0A6J7EEB1</accession>
<evidence type="ECO:0000313" key="2">
    <source>
        <dbReference type="EMBL" id="CAB4881627.1"/>
    </source>
</evidence>
<protein>
    <submittedName>
        <fullName evidence="2">Unannotated protein</fullName>
    </submittedName>
</protein>
<evidence type="ECO:0000256" key="1">
    <source>
        <dbReference type="SAM" id="MobiDB-lite"/>
    </source>
</evidence>
<organism evidence="2">
    <name type="scientific">freshwater metagenome</name>
    <dbReference type="NCBI Taxonomy" id="449393"/>
    <lineage>
        <taxon>unclassified sequences</taxon>
        <taxon>metagenomes</taxon>
        <taxon>ecological metagenomes</taxon>
    </lineage>
</organism>
<feature type="region of interest" description="Disordered" evidence="1">
    <location>
        <begin position="148"/>
        <end position="174"/>
    </location>
</feature>
<sequence length="174" mass="19614">MASVLSFLAIAGGCVFLLWIAYRMEPHWVSKDGERMVCYGQGLGRNGQADARWREVRVAKVSNDTLEIRPRRGGITSTPRREAMANPRQTLSRRRRAPSYWKVIGRSDTPPRRRVVFLLDGNHDPDMPEMFALRLPPNSRAIPLLEALAANRSSTPTARPNPETPRSADRPDRG</sequence>
<dbReference type="AlphaFoldDB" id="A0A6J7EEB1"/>